<dbReference type="PROSITE" id="PS51194">
    <property type="entry name" value="HELICASE_CTER"/>
    <property type="match status" value="1"/>
</dbReference>
<dbReference type="InterPro" id="IPR050699">
    <property type="entry name" value="RNA-DNA_Helicase"/>
</dbReference>
<dbReference type="SUPFAM" id="SSF52540">
    <property type="entry name" value="P-loop containing nucleoside triphosphate hydrolases"/>
    <property type="match status" value="1"/>
</dbReference>
<evidence type="ECO:0000259" key="7">
    <source>
        <dbReference type="PROSITE" id="PS51194"/>
    </source>
</evidence>
<comment type="caution">
    <text evidence="8">The sequence shown here is derived from an EMBL/GenBank/DDBJ whole genome shotgun (WGS) entry which is preliminary data.</text>
</comment>
<dbReference type="Gene3D" id="3.40.50.300">
    <property type="entry name" value="P-loop containing nucleotide triphosphate hydrolases"/>
    <property type="match status" value="2"/>
</dbReference>
<sequence length="1341" mass="145826">MEEFSDSQQDAIQELHDRYLSLRIGDGLTEHGYNFNTTFSRPTLWTEPFPACVALEPTLPDEEGAVGVREIDLEDTEGGSTIRPTHAAQGTREFVRGSMASLPFTPGGEALQVTTTAATRAAEEAATGKWLEEFESGRPLRALVPGMDQGVFGAWELPEEAAGERAAMPPIEEIGAVAKEEKAVSQNGPPGKSQPVDLTNLFAGILMDDEPEYMEEDSAAPEEVPKAEERQKDTILSRLQELPDDADIPGAVGPSTNGTTEPVLRNGMKADVDTSALPGQRFVPPSPATTSGREPQGKQHTTAWAVRGGVKDLAGEFERLRPNLAHHFPFELDNFQKEAIVHLEKGRSVFVAAHTSAGKTAVAEYALALAAKHCTRAIYTSPIKTISNQKFRDFSSDFEVGLLTGDVSIKPESPCLIMTTEILRSMLYKGADIIRDIEWVIFDEVHYVNDAERGVVWEEVIIMLPAHVNLILLSATVPNVMEFADWVGRTKRKRLYVTGTTKRPVPLEHNLFYNGALYTICRADNFMPEGVAAARNAWKKKNAKPETKKDEKRARPTGRGDGGGPAQRGGRQGPGGGRGSRGGGSQGFIANQLQQGRGGGANSNSGLRSEKSAWMALIDDLKKKALLPVVVFCFSKKRVDLLADNLSNLDLAAAADKSEIHVFCERALGRLRGADRELPQILRVREMLKRGLGVHHAGLLPIVKEVVEMLFCRGLIKVLFSTETFAMGVNAPARTVIFQALRKHDGKEFRNLLPGEYTQMAGRAGRRGLDPVGTVIVACWDDVYEEGELKKLLTGRATKLESQFRLTYSMILNLLQVEDLKVEDMLKRSFAEFHAQRAAPEAIEGLRLGQQRLAALRARPWPSSFLGTTREAVEQYFALSQRIEALSVELQESVMGSRAAMQALVPGRVVLVTDRSTGLPELGAVCGAPASVSKGIQLGNTASAGHQGRQYYVVTLHSASPLDELEEAQAAVATSPAGTGFQMPSGFKLRGALNKAGPIGPGPLPRRGNLGDVKYILQEVDTSRLEAICRAKVKLNPDSVLDPEAPQGLAHVVRQLQQLQEEAEAGAEGGPALMDPITDLKLNQLDIVEAVRERQSLLQARSSLACHRDPGMGEMYAIVRSEALLAGRLAALAHQVSDASLAQMPEFRQRVDVLRRMQYLAEDDTVQMKGRVACEINSGDELLATEMIFAGVLTELSPEEAVALLSALVFQEKSDVEAPAPTEALADACEHAVALAYEAGRMQKECGMDVLPDEYARNALKFGLVEVVYHWARGVPFKEICQLTDVMEGSIVRAIVRLDETCREVKDAAKVMGNTALVAQMEAASAAIKRDVIFAASLYVA</sequence>
<evidence type="ECO:0008006" key="10">
    <source>
        <dbReference type="Google" id="ProtNLM"/>
    </source>
</evidence>
<evidence type="ECO:0000313" key="8">
    <source>
        <dbReference type="EMBL" id="KAK9918856.1"/>
    </source>
</evidence>
<feature type="domain" description="Helicase C-terminal" evidence="7">
    <location>
        <begin position="620"/>
        <end position="815"/>
    </location>
</feature>
<gene>
    <name evidence="8" type="ORF">WJX75_007526</name>
</gene>
<dbReference type="PROSITE" id="PS51192">
    <property type="entry name" value="HELICASE_ATP_BIND_1"/>
    <property type="match status" value="1"/>
</dbReference>
<dbReference type="Pfam" id="PF13234">
    <property type="entry name" value="MTR4_beta-barrel"/>
    <property type="match status" value="1"/>
</dbReference>
<evidence type="ECO:0000313" key="9">
    <source>
        <dbReference type="Proteomes" id="UP001491310"/>
    </source>
</evidence>
<feature type="compositionally biased region" description="Gly residues" evidence="5">
    <location>
        <begin position="559"/>
        <end position="586"/>
    </location>
</feature>
<dbReference type="InterPro" id="IPR001650">
    <property type="entry name" value="Helicase_C-like"/>
</dbReference>
<keyword evidence="9" id="KW-1185">Reference proteome</keyword>
<dbReference type="InterPro" id="IPR011545">
    <property type="entry name" value="DEAD/DEAH_box_helicase_dom"/>
</dbReference>
<proteinExistence type="predicted"/>
<feature type="region of interest" description="Disordered" evidence="5">
    <location>
        <begin position="537"/>
        <end position="606"/>
    </location>
</feature>
<evidence type="ECO:0000259" key="6">
    <source>
        <dbReference type="PROSITE" id="PS51192"/>
    </source>
</evidence>
<dbReference type="Pfam" id="PF00270">
    <property type="entry name" value="DEAD"/>
    <property type="match status" value="1"/>
</dbReference>
<keyword evidence="2" id="KW-0378">Hydrolase</keyword>
<reference evidence="8 9" key="1">
    <citation type="journal article" date="2024" name="Nat. Commun.">
        <title>Phylogenomics reveals the evolutionary origins of lichenization in chlorophyte algae.</title>
        <authorList>
            <person name="Puginier C."/>
            <person name="Libourel C."/>
            <person name="Otte J."/>
            <person name="Skaloud P."/>
            <person name="Haon M."/>
            <person name="Grisel S."/>
            <person name="Petersen M."/>
            <person name="Berrin J.G."/>
            <person name="Delaux P.M."/>
            <person name="Dal Grande F."/>
            <person name="Keller J."/>
        </authorList>
    </citation>
    <scope>NUCLEOTIDE SEQUENCE [LARGE SCALE GENOMIC DNA]</scope>
    <source>
        <strain evidence="8 9">SAG 216-7</strain>
    </source>
</reference>
<keyword evidence="3" id="KW-0347">Helicase</keyword>
<dbReference type="SMART" id="SM01142">
    <property type="entry name" value="DSHCT"/>
    <property type="match status" value="1"/>
</dbReference>
<dbReference type="EMBL" id="JALJOT010000001">
    <property type="protein sequence ID" value="KAK9918856.1"/>
    <property type="molecule type" value="Genomic_DNA"/>
</dbReference>
<evidence type="ECO:0000256" key="3">
    <source>
        <dbReference type="ARBA" id="ARBA00022806"/>
    </source>
</evidence>
<dbReference type="CDD" id="cd18795">
    <property type="entry name" value="SF2_C_Ski2"/>
    <property type="match status" value="1"/>
</dbReference>
<name>A0ABR2Z4Z3_9CHLO</name>
<dbReference type="SMART" id="SM00490">
    <property type="entry name" value="HELICc"/>
    <property type="match status" value="1"/>
</dbReference>
<dbReference type="InterPro" id="IPR014001">
    <property type="entry name" value="Helicase_ATP-bd"/>
</dbReference>
<keyword evidence="1" id="KW-0547">Nucleotide-binding</keyword>
<dbReference type="Gene3D" id="1.10.3380.30">
    <property type="match status" value="2"/>
</dbReference>
<evidence type="ECO:0000256" key="4">
    <source>
        <dbReference type="ARBA" id="ARBA00022840"/>
    </source>
</evidence>
<dbReference type="PANTHER" id="PTHR12131">
    <property type="entry name" value="ATP-DEPENDENT RNA AND DNA HELICASE"/>
    <property type="match status" value="1"/>
</dbReference>
<protein>
    <recommendedName>
        <fullName evidence="10">Antiviral helicase</fullName>
    </recommendedName>
</protein>
<dbReference type="InterPro" id="IPR012961">
    <property type="entry name" value="Ski2/MTR4_C"/>
</dbReference>
<feature type="domain" description="Helicase ATP-binding" evidence="6">
    <location>
        <begin position="340"/>
        <end position="495"/>
    </location>
</feature>
<dbReference type="Pfam" id="PF21408">
    <property type="entry name" value="MTR4-like_stalk"/>
    <property type="match status" value="1"/>
</dbReference>
<dbReference type="InterPro" id="IPR025696">
    <property type="entry name" value="Beta-barrel_MTR4"/>
</dbReference>
<evidence type="ECO:0000256" key="2">
    <source>
        <dbReference type="ARBA" id="ARBA00022801"/>
    </source>
</evidence>
<organism evidence="8 9">
    <name type="scientific">Coccomyxa subellipsoidea</name>
    <dbReference type="NCBI Taxonomy" id="248742"/>
    <lineage>
        <taxon>Eukaryota</taxon>
        <taxon>Viridiplantae</taxon>
        <taxon>Chlorophyta</taxon>
        <taxon>core chlorophytes</taxon>
        <taxon>Trebouxiophyceae</taxon>
        <taxon>Trebouxiophyceae incertae sedis</taxon>
        <taxon>Coccomyxaceae</taxon>
        <taxon>Coccomyxa</taxon>
    </lineage>
</organism>
<dbReference type="InterPro" id="IPR048392">
    <property type="entry name" value="MTR4-like_stalk"/>
</dbReference>
<dbReference type="Pfam" id="PF00271">
    <property type="entry name" value="Helicase_C"/>
    <property type="match status" value="1"/>
</dbReference>
<feature type="region of interest" description="Disordered" evidence="5">
    <location>
        <begin position="244"/>
        <end position="300"/>
    </location>
</feature>
<accession>A0ABR2Z4Z3</accession>
<evidence type="ECO:0000256" key="1">
    <source>
        <dbReference type="ARBA" id="ARBA00022741"/>
    </source>
</evidence>
<dbReference type="Proteomes" id="UP001491310">
    <property type="component" value="Unassembled WGS sequence"/>
</dbReference>
<feature type="compositionally biased region" description="Polar residues" evidence="5">
    <location>
        <begin position="288"/>
        <end position="300"/>
    </location>
</feature>
<feature type="compositionally biased region" description="Basic and acidic residues" evidence="5">
    <location>
        <begin position="543"/>
        <end position="554"/>
    </location>
</feature>
<keyword evidence="4" id="KW-0067">ATP-binding</keyword>
<dbReference type="InterPro" id="IPR027417">
    <property type="entry name" value="P-loop_NTPase"/>
</dbReference>
<dbReference type="PANTHER" id="PTHR12131:SF24">
    <property type="entry name" value="DEXH-BOX ATP-DEPENDENT RNA HELICASE DEXH11"/>
    <property type="match status" value="1"/>
</dbReference>
<dbReference type="SMART" id="SM00487">
    <property type="entry name" value="DEXDc"/>
    <property type="match status" value="1"/>
</dbReference>
<dbReference type="Pfam" id="PF08148">
    <property type="entry name" value="DSHCT"/>
    <property type="match status" value="1"/>
</dbReference>
<evidence type="ECO:0000256" key="5">
    <source>
        <dbReference type="SAM" id="MobiDB-lite"/>
    </source>
</evidence>